<dbReference type="AlphaFoldDB" id="A0A077AXQ2"/>
<accession>A0A077AXQ2</accession>
<dbReference type="RefSeq" id="WP_038464792.1">
    <property type="nucleotide sequence ID" value="NZ_CP008941.1"/>
</dbReference>
<dbReference type="Pfam" id="PF07486">
    <property type="entry name" value="Hydrolase_2"/>
    <property type="match status" value="1"/>
</dbReference>
<dbReference type="HOGENOM" id="CLU_086663_2_2_5"/>
<dbReference type="EMBL" id="CP008941">
    <property type="protein sequence ID" value="AIK96408.1"/>
    <property type="molecule type" value="Genomic_DNA"/>
</dbReference>
<dbReference type="OrthoDB" id="5395100at2"/>
<dbReference type="eggNOG" id="COG3773">
    <property type="taxonomic scope" value="Bacteria"/>
</dbReference>
<dbReference type="Gene3D" id="1.10.10.2520">
    <property type="entry name" value="Cell wall hydrolase SleB, domain 1"/>
    <property type="match status" value="1"/>
</dbReference>
<dbReference type="InterPro" id="IPR042047">
    <property type="entry name" value="SleB_dom1"/>
</dbReference>
<dbReference type="KEGG" id="paca:ID47_06150"/>
<evidence type="ECO:0000259" key="1">
    <source>
        <dbReference type="Pfam" id="PF07486"/>
    </source>
</evidence>
<proteinExistence type="predicted"/>
<gene>
    <name evidence="2" type="ORF">ID47_06150</name>
</gene>
<evidence type="ECO:0000313" key="3">
    <source>
        <dbReference type="Proteomes" id="UP000028926"/>
    </source>
</evidence>
<protein>
    <recommendedName>
        <fullName evidence="1">Cell wall hydrolase SleB domain-containing protein</fullName>
    </recommendedName>
</protein>
<dbReference type="InterPro" id="IPR011105">
    <property type="entry name" value="Cell_wall_hydrolase_SleB"/>
</dbReference>
<dbReference type="Proteomes" id="UP000028926">
    <property type="component" value="Chromosome"/>
</dbReference>
<dbReference type="STRING" id="91604.ID47_06150"/>
<keyword evidence="3" id="KW-1185">Reference proteome</keyword>
<dbReference type="GO" id="GO:0016787">
    <property type="term" value="F:hydrolase activity"/>
    <property type="evidence" value="ECO:0007669"/>
    <property type="project" value="InterPro"/>
</dbReference>
<feature type="domain" description="Cell wall hydrolase SleB" evidence="1">
    <location>
        <begin position="30"/>
        <end position="134"/>
    </location>
</feature>
<name>A0A077AXQ2_9PROT</name>
<organism evidence="2 3">
    <name type="scientific">Candidatus Odyssella acanthamoebae</name>
    <dbReference type="NCBI Taxonomy" id="91604"/>
    <lineage>
        <taxon>Bacteria</taxon>
        <taxon>Pseudomonadati</taxon>
        <taxon>Pseudomonadota</taxon>
        <taxon>Alphaproteobacteria</taxon>
        <taxon>Holosporales</taxon>
        <taxon>Candidatus Paracaedibacteraceae</taxon>
        <taxon>Candidatus Odyssella</taxon>
    </lineage>
</organism>
<evidence type="ECO:0000313" key="2">
    <source>
        <dbReference type="EMBL" id="AIK96408.1"/>
    </source>
</evidence>
<sequence length="141" mass="16116">MNEIQILARTIFGEARGEYHRVDGGLASLIAIANVVKNRQKQQTWYGKTISEICQKPYQFSCWNPHDPNQKLITTTITDPLFDICLKVADMVIKDHWPDLTRGCDHYHASTIVSFPTWSLTAKPKVKIGRHIFYDLSRGGK</sequence>
<reference evidence="2 3" key="1">
    <citation type="submission" date="2014-07" db="EMBL/GenBank/DDBJ databases">
        <title>Comparative genomic insights into amoeba endosymbionts belonging to the families of Holosporaceae and Candidatus Midichloriaceae within Rickettsiales.</title>
        <authorList>
            <person name="Wang Z."/>
            <person name="Wu M."/>
        </authorList>
    </citation>
    <scope>NUCLEOTIDE SEQUENCE [LARGE SCALE GENOMIC DNA]</scope>
    <source>
        <strain evidence="2">PRA3</strain>
    </source>
</reference>